<accession>A0AC60QUP5</accession>
<name>A0AC60QUP5_IXOPE</name>
<dbReference type="Proteomes" id="UP000805193">
    <property type="component" value="Unassembled WGS sequence"/>
</dbReference>
<reference evidence="1 2" key="1">
    <citation type="journal article" date="2020" name="Cell">
        <title>Large-Scale Comparative Analyses of Tick Genomes Elucidate Their Genetic Diversity and Vector Capacities.</title>
        <authorList>
            <consortium name="Tick Genome and Microbiome Consortium (TIGMIC)"/>
            <person name="Jia N."/>
            <person name="Wang J."/>
            <person name="Shi W."/>
            <person name="Du L."/>
            <person name="Sun Y."/>
            <person name="Zhan W."/>
            <person name="Jiang J.F."/>
            <person name="Wang Q."/>
            <person name="Zhang B."/>
            <person name="Ji P."/>
            <person name="Bell-Sakyi L."/>
            <person name="Cui X.M."/>
            <person name="Yuan T.T."/>
            <person name="Jiang B.G."/>
            <person name="Yang W.F."/>
            <person name="Lam T.T."/>
            <person name="Chang Q.C."/>
            <person name="Ding S.J."/>
            <person name="Wang X.J."/>
            <person name="Zhu J.G."/>
            <person name="Ruan X.D."/>
            <person name="Zhao L."/>
            <person name="Wei J.T."/>
            <person name="Ye R.Z."/>
            <person name="Que T.C."/>
            <person name="Du C.H."/>
            <person name="Zhou Y.H."/>
            <person name="Cheng J.X."/>
            <person name="Dai P.F."/>
            <person name="Guo W.B."/>
            <person name="Han X.H."/>
            <person name="Huang E.J."/>
            <person name="Li L.F."/>
            <person name="Wei W."/>
            <person name="Gao Y.C."/>
            <person name="Liu J.Z."/>
            <person name="Shao H.Z."/>
            <person name="Wang X."/>
            <person name="Wang C.C."/>
            <person name="Yang T.C."/>
            <person name="Huo Q.B."/>
            <person name="Li W."/>
            <person name="Chen H.Y."/>
            <person name="Chen S.E."/>
            <person name="Zhou L.G."/>
            <person name="Ni X.B."/>
            <person name="Tian J.H."/>
            <person name="Sheng Y."/>
            <person name="Liu T."/>
            <person name="Pan Y.S."/>
            <person name="Xia L.Y."/>
            <person name="Li J."/>
            <person name="Zhao F."/>
            <person name="Cao W.C."/>
        </authorList>
    </citation>
    <scope>NUCLEOTIDE SEQUENCE [LARGE SCALE GENOMIC DNA]</scope>
    <source>
        <strain evidence="1">Iper-2018</strain>
    </source>
</reference>
<evidence type="ECO:0000313" key="1">
    <source>
        <dbReference type="EMBL" id="KAG0443393.1"/>
    </source>
</evidence>
<comment type="caution">
    <text evidence="1">The sequence shown here is derived from an EMBL/GenBank/DDBJ whole genome shotgun (WGS) entry which is preliminary data.</text>
</comment>
<organism evidence="1 2">
    <name type="scientific">Ixodes persulcatus</name>
    <name type="common">Taiga tick</name>
    <dbReference type="NCBI Taxonomy" id="34615"/>
    <lineage>
        <taxon>Eukaryota</taxon>
        <taxon>Metazoa</taxon>
        <taxon>Ecdysozoa</taxon>
        <taxon>Arthropoda</taxon>
        <taxon>Chelicerata</taxon>
        <taxon>Arachnida</taxon>
        <taxon>Acari</taxon>
        <taxon>Parasitiformes</taxon>
        <taxon>Ixodida</taxon>
        <taxon>Ixodoidea</taxon>
        <taxon>Ixodidae</taxon>
        <taxon>Ixodinae</taxon>
        <taxon>Ixodes</taxon>
    </lineage>
</organism>
<proteinExistence type="predicted"/>
<keyword evidence="2" id="KW-1185">Reference proteome</keyword>
<evidence type="ECO:0000313" key="2">
    <source>
        <dbReference type="Proteomes" id="UP000805193"/>
    </source>
</evidence>
<gene>
    <name evidence="1" type="ORF">HPB47_014971</name>
</gene>
<protein>
    <submittedName>
        <fullName evidence="1">Uncharacterized protein</fullName>
    </submittedName>
</protein>
<sequence>MTLTTKSVETVPVAYTIKVLGLLIQWDGHNTEFVHKFGMQAEQVARLLTKVAQDPTRGFRKDISAG</sequence>
<dbReference type="EMBL" id="JABSTQ010003496">
    <property type="protein sequence ID" value="KAG0443393.1"/>
    <property type="molecule type" value="Genomic_DNA"/>
</dbReference>